<gene>
    <name evidence="1" type="ORF">D9611_011649</name>
</gene>
<dbReference type="OrthoDB" id="245563at2759"/>
<sequence>MPKSKPTTSNSVPDAAGFDTDSKFILLVALKEYGSYSDKLLAKAISTKYRVIKTTEARDAVQKLSTPGLAGVIVTDGGAAKRSAEAVLKKLAEYAKSGGTVIAGCAFSSFVSEDEFRAFFRAFGLAWKRGAYHRETFYVNSANVVAKANPLLATSYSMKALQVDGISPSMAIYKENPNATRFGQAPVVITKVGSANGRVGYIGDVNDEAPSDKIYLAIFEMLDASTNAQVSPPPNAVPEEPVVMTMADLFGASARPTRAAPSVDASKTLKASFNMATRSIAFGPNGLPTLILAALNGPILALERTFSHQLARLREKANLDIVCTRGELEQRLCANNSIGIYIVDGGILKAENTGLYPLLVEYAEAGGAVVCGGFFPSLLNENNSAEFFLAFGLTWVAGPTKNDTYEMLPRSEIRTQNPALPGRYSMNARGLRGLTLNVAIYWPIEKEDDDADDEEEWDAPITWVRIGKGSLGYVGDVSGKKETTPILVELLGLTKPLAPPPTRGSKKFCILVTAPGLGPVDVEKEYGPLLKNIEEKVEVVRGLSVERVIDLMSSPDLMAVLVSSATILQASGANAYLRLRLVEFTQAGGTLVFLEGFTREVNLQTCRDFFLDNWGLDWVAGRRTYTGKDVRLYEKNPLVVAGAKGLTTNPGLNGVATFSSTRSEDVVYVPAGWKGEGVGTGFAQWDGARGRYFEGPVLYTTVGNEAKGRLGFVGGVKDLAEYAKLVVRMVLSDA</sequence>
<reference evidence="1 2" key="1">
    <citation type="journal article" date="2020" name="ISME J.">
        <title>Uncovering the hidden diversity of litter-decomposition mechanisms in mushroom-forming fungi.</title>
        <authorList>
            <person name="Floudas D."/>
            <person name="Bentzer J."/>
            <person name="Ahren D."/>
            <person name="Johansson T."/>
            <person name="Persson P."/>
            <person name="Tunlid A."/>
        </authorList>
    </citation>
    <scope>NUCLEOTIDE SEQUENCE [LARGE SCALE GENOMIC DNA]</scope>
    <source>
        <strain evidence="1 2">CBS 175.51</strain>
    </source>
</reference>
<keyword evidence="2" id="KW-1185">Reference proteome</keyword>
<protein>
    <submittedName>
        <fullName evidence="1">Uncharacterized protein</fullName>
    </submittedName>
</protein>
<evidence type="ECO:0000313" key="2">
    <source>
        <dbReference type="Proteomes" id="UP000541558"/>
    </source>
</evidence>
<comment type="caution">
    <text evidence="1">The sequence shown here is derived from an EMBL/GenBank/DDBJ whole genome shotgun (WGS) entry which is preliminary data.</text>
</comment>
<name>A0A8H5AVB2_9AGAR</name>
<dbReference type="EMBL" id="JAACJK010000226">
    <property type="protein sequence ID" value="KAF5311508.1"/>
    <property type="molecule type" value="Genomic_DNA"/>
</dbReference>
<evidence type="ECO:0000313" key="1">
    <source>
        <dbReference type="EMBL" id="KAF5311508.1"/>
    </source>
</evidence>
<accession>A0A8H5AVB2</accession>
<organism evidence="1 2">
    <name type="scientific">Ephemerocybe angulata</name>
    <dbReference type="NCBI Taxonomy" id="980116"/>
    <lineage>
        <taxon>Eukaryota</taxon>
        <taxon>Fungi</taxon>
        <taxon>Dikarya</taxon>
        <taxon>Basidiomycota</taxon>
        <taxon>Agaricomycotina</taxon>
        <taxon>Agaricomycetes</taxon>
        <taxon>Agaricomycetidae</taxon>
        <taxon>Agaricales</taxon>
        <taxon>Agaricineae</taxon>
        <taxon>Psathyrellaceae</taxon>
        <taxon>Ephemerocybe</taxon>
    </lineage>
</organism>
<dbReference type="AlphaFoldDB" id="A0A8H5AVB2"/>
<proteinExistence type="predicted"/>
<dbReference type="Proteomes" id="UP000541558">
    <property type="component" value="Unassembled WGS sequence"/>
</dbReference>